<accession>A0A8X6QME7</accession>
<dbReference type="OrthoDB" id="6423739at2759"/>
<keyword evidence="2" id="KW-1185">Reference proteome</keyword>
<sequence length="87" mass="10292">VKREKFCAEYPHLCQKPNNLTEFCIKHPHFCKNDVSNLVIPRLGYYANDSEDEVRRALLQIYLHNISQDGSDLWSWEFPFGFENEEG</sequence>
<organism evidence="1 2">
    <name type="scientific">Nephila pilipes</name>
    <name type="common">Giant wood spider</name>
    <name type="synonym">Nephila maculata</name>
    <dbReference type="NCBI Taxonomy" id="299642"/>
    <lineage>
        <taxon>Eukaryota</taxon>
        <taxon>Metazoa</taxon>
        <taxon>Ecdysozoa</taxon>
        <taxon>Arthropoda</taxon>
        <taxon>Chelicerata</taxon>
        <taxon>Arachnida</taxon>
        <taxon>Araneae</taxon>
        <taxon>Araneomorphae</taxon>
        <taxon>Entelegynae</taxon>
        <taxon>Araneoidea</taxon>
        <taxon>Nephilidae</taxon>
        <taxon>Nephila</taxon>
    </lineage>
</organism>
<feature type="non-terminal residue" evidence="1">
    <location>
        <position position="87"/>
    </location>
</feature>
<dbReference type="AlphaFoldDB" id="A0A8X6QME7"/>
<dbReference type="EMBL" id="BMAW01081898">
    <property type="protein sequence ID" value="GFU26775.1"/>
    <property type="molecule type" value="Genomic_DNA"/>
</dbReference>
<reference evidence="1" key="1">
    <citation type="submission" date="2020-08" db="EMBL/GenBank/DDBJ databases">
        <title>Multicomponent nature underlies the extraordinary mechanical properties of spider dragline silk.</title>
        <authorList>
            <person name="Kono N."/>
            <person name="Nakamura H."/>
            <person name="Mori M."/>
            <person name="Yoshida Y."/>
            <person name="Ohtoshi R."/>
            <person name="Malay A.D."/>
            <person name="Moran D.A.P."/>
            <person name="Tomita M."/>
            <person name="Numata K."/>
            <person name="Arakawa K."/>
        </authorList>
    </citation>
    <scope>NUCLEOTIDE SEQUENCE</scope>
</reference>
<evidence type="ECO:0000313" key="1">
    <source>
        <dbReference type="EMBL" id="GFU26775.1"/>
    </source>
</evidence>
<protein>
    <submittedName>
        <fullName evidence="1">Uncharacterized protein</fullName>
    </submittedName>
</protein>
<proteinExistence type="predicted"/>
<comment type="caution">
    <text evidence="1">The sequence shown here is derived from an EMBL/GenBank/DDBJ whole genome shotgun (WGS) entry which is preliminary data.</text>
</comment>
<gene>
    <name evidence="1" type="ORF">NPIL_606401</name>
</gene>
<name>A0A8X6QME7_NEPPI</name>
<dbReference type="Proteomes" id="UP000887013">
    <property type="component" value="Unassembled WGS sequence"/>
</dbReference>
<evidence type="ECO:0000313" key="2">
    <source>
        <dbReference type="Proteomes" id="UP000887013"/>
    </source>
</evidence>